<keyword evidence="2" id="KW-1185">Reference proteome</keyword>
<name>A0ABN2QLC7_9PSEU</name>
<proteinExistence type="predicted"/>
<protein>
    <recommendedName>
        <fullName evidence="3">Transposase</fullName>
    </recommendedName>
</protein>
<gene>
    <name evidence="1" type="ORF">GCM10009754_24350</name>
</gene>
<sequence length="47" mass="5483">MATMTDDEWGEQVTVVVQLHKGQIASAEEPRAIVKERFGSVKRRRRW</sequence>
<organism evidence="1 2">
    <name type="scientific">Amycolatopsis minnesotensis</name>
    <dbReference type="NCBI Taxonomy" id="337894"/>
    <lineage>
        <taxon>Bacteria</taxon>
        <taxon>Bacillati</taxon>
        <taxon>Actinomycetota</taxon>
        <taxon>Actinomycetes</taxon>
        <taxon>Pseudonocardiales</taxon>
        <taxon>Pseudonocardiaceae</taxon>
        <taxon>Amycolatopsis</taxon>
    </lineage>
</organism>
<accession>A0ABN2QLC7</accession>
<dbReference type="Proteomes" id="UP001501116">
    <property type="component" value="Unassembled WGS sequence"/>
</dbReference>
<dbReference type="EMBL" id="BAAANN010000008">
    <property type="protein sequence ID" value="GAA1954127.1"/>
    <property type="molecule type" value="Genomic_DNA"/>
</dbReference>
<reference evidence="1 2" key="1">
    <citation type="journal article" date="2019" name="Int. J. Syst. Evol. Microbiol.">
        <title>The Global Catalogue of Microorganisms (GCM) 10K type strain sequencing project: providing services to taxonomists for standard genome sequencing and annotation.</title>
        <authorList>
            <consortium name="The Broad Institute Genomics Platform"/>
            <consortium name="The Broad Institute Genome Sequencing Center for Infectious Disease"/>
            <person name="Wu L."/>
            <person name="Ma J."/>
        </authorList>
    </citation>
    <scope>NUCLEOTIDE SEQUENCE [LARGE SCALE GENOMIC DNA]</scope>
    <source>
        <strain evidence="1 2">JCM 14545</strain>
    </source>
</reference>
<evidence type="ECO:0000313" key="2">
    <source>
        <dbReference type="Proteomes" id="UP001501116"/>
    </source>
</evidence>
<evidence type="ECO:0008006" key="3">
    <source>
        <dbReference type="Google" id="ProtNLM"/>
    </source>
</evidence>
<comment type="caution">
    <text evidence="1">The sequence shown here is derived from an EMBL/GenBank/DDBJ whole genome shotgun (WGS) entry which is preliminary data.</text>
</comment>
<evidence type="ECO:0000313" key="1">
    <source>
        <dbReference type="EMBL" id="GAA1954127.1"/>
    </source>
</evidence>